<dbReference type="InterPro" id="IPR018777">
    <property type="entry name" value="Replication_initiator_prot_A"/>
</dbReference>
<evidence type="ECO:0000313" key="1">
    <source>
        <dbReference type="EMBL" id="GGI85726.1"/>
    </source>
</evidence>
<proteinExistence type="predicted"/>
<name>A0AAV4K4Y9_9DEIO</name>
<reference evidence="3" key="3">
    <citation type="journal article" date="2019" name="Int. J. Syst. Evol. Microbiol.">
        <title>The Global Catalogue of Microorganisms (GCM) 10K type strain sequencing project: providing services to taxonomists for standard genome sequencing and annotation.</title>
        <authorList>
            <consortium name="The Broad Institute Genomics Platform"/>
            <consortium name="The Broad Institute Genome Sequencing Center for Infectious Disease"/>
            <person name="Wu L."/>
            <person name="Ma J."/>
        </authorList>
    </citation>
    <scope>NUCLEOTIDE SEQUENCE [LARGE SCALE GENOMIC DNA]</scope>
    <source>
        <strain evidence="3">CGMCC 1.8884</strain>
    </source>
</reference>
<dbReference type="Proteomes" id="UP000652720">
    <property type="component" value="Unassembled WGS sequence"/>
</dbReference>
<dbReference type="GeneID" id="59166862"/>
<accession>A0AAV4K4Y9</accession>
<evidence type="ECO:0000313" key="2">
    <source>
        <dbReference type="EMBL" id="GGP30167.1"/>
    </source>
</evidence>
<protein>
    <recommendedName>
        <fullName evidence="5">Plasmid replication initiator protein</fullName>
    </recommendedName>
</protein>
<reference evidence="2" key="1">
    <citation type="journal article" date="2014" name="Int. J. Syst. Evol. Microbiol.">
        <title>Complete genome of a new Firmicutes species belonging to the dominant human colonic microbiota ('Ruminococcus bicirculans') reveals two chromosomes and a selective capacity to utilize plant glucans.</title>
        <authorList>
            <consortium name="NISC Comparative Sequencing Program"/>
            <person name="Wegmann U."/>
            <person name="Louis P."/>
            <person name="Goesmann A."/>
            <person name="Henrissat B."/>
            <person name="Duncan S.H."/>
            <person name="Flint H.J."/>
        </authorList>
    </citation>
    <scope>NUCLEOTIDE SEQUENCE</scope>
    <source>
        <strain evidence="2">CGMCC 1.8884</strain>
    </source>
</reference>
<dbReference type="AlphaFoldDB" id="A0AAV4K4Y9"/>
<dbReference type="EMBL" id="BMMA01000019">
    <property type="protein sequence ID" value="GGI85726.1"/>
    <property type="molecule type" value="Genomic_DNA"/>
</dbReference>
<organism evidence="1 4">
    <name type="scientific">Deinococcus wulumuqiensis</name>
    <dbReference type="NCBI Taxonomy" id="980427"/>
    <lineage>
        <taxon>Bacteria</taxon>
        <taxon>Thermotogati</taxon>
        <taxon>Deinococcota</taxon>
        <taxon>Deinococci</taxon>
        <taxon>Deinococcales</taxon>
        <taxon>Deinococcaceae</taxon>
        <taxon>Deinococcus</taxon>
    </lineage>
</organism>
<evidence type="ECO:0000313" key="3">
    <source>
        <dbReference type="Proteomes" id="UP000630135"/>
    </source>
</evidence>
<comment type="caution">
    <text evidence="1">The sequence shown here is derived from an EMBL/GenBank/DDBJ whole genome shotgun (WGS) entry which is preliminary data.</text>
</comment>
<dbReference type="Proteomes" id="UP000630135">
    <property type="component" value="Unassembled WGS sequence"/>
</dbReference>
<gene>
    <name evidence="2" type="ORF">GCM10008021_18180</name>
    <name evidence="1" type="ORF">GCM10010914_20230</name>
</gene>
<keyword evidence="3" id="KW-1185">Reference proteome</keyword>
<sequence>MAMERAVKPQRPVTEYNVSRLGLISIQSRVADNQLMGWEAIQTDGSNRQGIICTTSDPFGVPRGLASDVFSGLLTAATIRAEGGGSGQELTMTAAGIAKHAHLKIHDRHYHGIDQALSALASAKYKVFAQWTDPMTRTSRDATFSVIDFLERQQEEHLFNRTQAQMNYVVRLNREIVRSVEGSLVLAISPTILESLPNPGARAVYRMLESMRRDPEDVTRAHKTLKLSIGDLAEATRLLGSRQEASHQMRILAPYLNALIAGGYLSSYQTIGRSARTQVHFVFVDDGSLVNMESRRLLLKAGVTGKNAESLAIGHSREEIECAIWLIDDKKGRDSTIRNPAGLIVKTLKDGTARDMLGTFRQRSRPVAVKVERQKALPNAQAAAPASGVEVGRGILQGLVNRGKMTAEEMQLLVALHEQERLSLQEITSLVGATSAAIQKLLAERKA</sequence>
<evidence type="ECO:0008006" key="5">
    <source>
        <dbReference type="Google" id="ProtNLM"/>
    </source>
</evidence>
<dbReference type="EMBL" id="BMLZ01000021">
    <property type="protein sequence ID" value="GGP30167.1"/>
    <property type="molecule type" value="Genomic_DNA"/>
</dbReference>
<dbReference type="RefSeq" id="WP_081608248.1">
    <property type="nucleotide sequence ID" value="NZ_BMLZ01000021.1"/>
</dbReference>
<reference evidence="1" key="4">
    <citation type="submission" date="2023-08" db="EMBL/GenBank/DDBJ databases">
        <authorList>
            <person name="Sun Q."/>
            <person name="Zhou Y."/>
        </authorList>
    </citation>
    <scope>NUCLEOTIDE SEQUENCE</scope>
    <source>
        <strain evidence="2">CGMCC 1.8884</strain>
        <strain evidence="1">CGMCC 1.8885</strain>
    </source>
</reference>
<evidence type="ECO:0000313" key="4">
    <source>
        <dbReference type="Proteomes" id="UP000652720"/>
    </source>
</evidence>
<dbReference type="Pfam" id="PF10134">
    <property type="entry name" value="RPA"/>
    <property type="match status" value="1"/>
</dbReference>
<reference evidence="1" key="2">
    <citation type="journal article" date="2014" name="Int. J. Syst. Evol. Microbiol.">
        <title>Complete genome sequence of Corynebacterium casei LMG S-19264T (=DSM 44701T), isolated from a smear-ripened cheese.</title>
        <authorList>
            <consortium name="US DOE Joint Genome Institute (JGI-PGF)"/>
            <person name="Walter F."/>
            <person name="Albersmeier A."/>
            <person name="Kalinowski J."/>
            <person name="Ruckert C."/>
        </authorList>
    </citation>
    <scope>NUCLEOTIDE SEQUENCE</scope>
    <source>
        <strain evidence="1">CGMCC 1.8885</strain>
    </source>
</reference>